<dbReference type="GO" id="GO:0046872">
    <property type="term" value="F:metal ion binding"/>
    <property type="evidence" value="ECO:0007669"/>
    <property type="project" value="UniProtKB-KW"/>
</dbReference>
<name>A0AAE0K3U6_9PEZI</name>
<keyword evidence="1" id="KW-0479">Metal-binding</keyword>
<protein>
    <recommendedName>
        <fullName evidence="3 4">Tyrosinase copper-binding domain-containing protein</fullName>
    </recommendedName>
</protein>
<organism evidence="5 6">
    <name type="scientific">Lasiosphaeria ovina</name>
    <dbReference type="NCBI Taxonomy" id="92902"/>
    <lineage>
        <taxon>Eukaryota</taxon>
        <taxon>Fungi</taxon>
        <taxon>Dikarya</taxon>
        <taxon>Ascomycota</taxon>
        <taxon>Pezizomycotina</taxon>
        <taxon>Sordariomycetes</taxon>
        <taxon>Sordariomycetidae</taxon>
        <taxon>Sordariales</taxon>
        <taxon>Lasiosphaeriaceae</taxon>
        <taxon>Lasiosphaeria</taxon>
    </lineage>
</organism>
<dbReference type="EMBL" id="JAULSN010000006">
    <property type="protein sequence ID" value="KAK3369439.1"/>
    <property type="molecule type" value="Genomic_DNA"/>
</dbReference>
<dbReference type="Proteomes" id="UP001287356">
    <property type="component" value="Unassembled WGS sequence"/>
</dbReference>
<feature type="non-terminal residue" evidence="5">
    <location>
        <position position="1"/>
    </location>
</feature>
<sequence length="307" mass="33030">ALTLPERSDYISATLCLTKAPARLGIAGAQTRWDELHYVHIAQSGYIHFVGAFLPWHRYFLAAHETLLRDECGYRGPMPYWDEFADVADLRGAAVFDTVTGFGGDGKKTGVGAAAAAAAAAAGGGCIADGPFADLRLRFREDLTTVPAGDPGYCLVRNISECAFSNAAQTTLDACLAARTYEDVWHCLEAKPHIAGHWGVGGIMSNTMLSPGDPLFYLHHTWLDRLWWLWQSKDLVTRLTEMGGPNVPTANSTPPAASSSGHDNYFNDGGGAVTTLNHTLWSAGILPNATIADVMDLHGTFVCAEYL</sequence>
<evidence type="ECO:0000259" key="3">
    <source>
        <dbReference type="PROSITE" id="PS00497"/>
    </source>
</evidence>
<reference evidence="5" key="2">
    <citation type="submission" date="2023-06" db="EMBL/GenBank/DDBJ databases">
        <authorList>
            <consortium name="Lawrence Berkeley National Laboratory"/>
            <person name="Haridas S."/>
            <person name="Hensen N."/>
            <person name="Bonometti L."/>
            <person name="Westerberg I."/>
            <person name="Brannstrom I.O."/>
            <person name="Guillou S."/>
            <person name="Cros-Aarteil S."/>
            <person name="Calhoun S."/>
            <person name="Kuo A."/>
            <person name="Mondo S."/>
            <person name="Pangilinan J."/>
            <person name="Riley R."/>
            <person name="Labutti K."/>
            <person name="Andreopoulos B."/>
            <person name="Lipzen A."/>
            <person name="Chen C."/>
            <person name="Yanf M."/>
            <person name="Daum C."/>
            <person name="Ng V."/>
            <person name="Clum A."/>
            <person name="Steindorff A."/>
            <person name="Ohm R."/>
            <person name="Martin F."/>
            <person name="Silar P."/>
            <person name="Natvig D."/>
            <person name="Lalanne C."/>
            <person name="Gautier V."/>
            <person name="Ament-Velasquez S.L."/>
            <person name="Kruys A."/>
            <person name="Hutchinson M.I."/>
            <person name="Powell A.J."/>
            <person name="Barry K."/>
            <person name="Miller A.N."/>
            <person name="Grigoriev I.V."/>
            <person name="Debuchy R."/>
            <person name="Gladieux P."/>
            <person name="Thoren M.H."/>
            <person name="Johannesson H."/>
        </authorList>
    </citation>
    <scope>NUCLEOTIDE SEQUENCE</scope>
    <source>
        <strain evidence="5">CBS 958.72</strain>
    </source>
</reference>
<dbReference type="PROSITE" id="PS00498">
    <property type="entry name" value="TYROSINASE_2"/>
    <property type="match status" value="1"/>
</dbReference>
<dbReference type="AlphaFoldDB" id="A0AAE0K3U6"/>
<dbReference type="Pfam" id="PF00264">
    <property type="entry name" value="Tyrosinase"/>
    <property type="match status" value="1"/>
</dbReference>
<feature type="domain" description="Tyrosinase copper-binding" evidence="4">
    <location>
        <begin position="213"/>
        <end position="224"/>
    </location>
</feature>
<proteinExistence type="predicted"/>
<dbReference type="InterPro" id="IPR008922">
    <property type="entry name" value="Di-copper_centre_dom_sf"/>
</dbReference>
<keyword evidence="6" id="KW-1185">Reference proteome</keyword>
<evidence type="ECO:0000313" key="6">
    <source>
        <dbReference type="Proteomes" id="UP001287356"/>
    </source>
</evidence>
<accession>A0AAE0K3U6</accession>
<dbReference type="Gene3D" id="1.10.1280.10">
    <property type="entry name" value="Di-copper center containing domain from catechol oxidase"/>
    <property type="match status" value="1"/>
</dbReference>
<gene>
    <name evidence="5" type="ORF">B0T24DRAFT_532986</name>
</gene>
<feature type="domain" description="Tyrosinase copper-binding" evidence="3">
    <location>
        <begin position="48"/>
        <end position="65"/>
    </location>
</feature>
<dbReference type="InterPro" id="IPR050316">
    <property type="entry name" value="Tyrosinase/Hemocyanin"/>
</dbReference>
<dbReference type="PANTHER" id="PTHR11474">
    <property type="entry name" value="TYROSINASE FAMILY MEMBER"/>
    <property type="match status" value="1"/>
</dbReference>
<keyword evidence="2" id="KW-0186">Copper</keyword>
<dbReference type="PROSITE" id="PS00497">
    <property type="entry name" value="TYROSINASE_1"/>
    <property type="match status" value="1"/>
</dbReference>
<comment type="caution">
    <text evidence="5">The sequence shown here is derived from an EMBL/GenBank/DDBJ whole genome shotgun (WGS) entry which is preliminary data.</text>
</comment>
<evidence type="ECO:0000313" key="5">
    <source>
        <dbReference type="EMBL" id="KAK3369439.1"/>
    </source>
</evidence>
<evidence type="ECO:0000259" key="4">
    <source>
        <dbReference type="PROSITE" id="PS00498"/>
    </source>
</evidence>
<dbReference type="InterPro" id="IPR002227">
    <property type="entry name" value="Tyrosinase_Cu-bd"/>
</dbReference>
<dbReference type="PRINTS" id="PR00092">
    <property type="entry name" value="TYROSINASE"/>
</dbReference>
<dbReference type="GO" id="GO:0016491">
    <property type="term" value="F:oxidoreductase activity"/>
    <property type="evidence" value="ECO:0007669"/>
    <property type="project" value="InterPro"/>
</dbReference>
<evidence type="ECO:0000256" key="2">
    <source>
        <dbReference type="ARBA" id="ARBA00023008"/>
    </source>
</evidence>
<dbReference type="SUPFAM" id="SSF48056">
    <property type="entry name" value="Di-copper centre-containing domain"/>
    <property type="match status" value="1"/>
</dbReference>
<reference evidence="5" key="1">
    <citation type="journal article" date="2023" name="Mol. Phylogenet. Evol.">
        <title>Genome-scale phylogeny and comparative genomics of the fungal order Sordariales.</title>
        <authorList>
            <person name="Hensen N."/>
            <person name="Bonometti L."/>
            <person name="Westerberg I."/>
            <person name="Brannstrom I.O."/>
            <person name="Guillou S."/>
            <person name="Cros-Aarteil S."/>
            <person name="Calhoun S."/>
            <person name="Haridas S."/>
            <person name="Kuo A."/>
            <person name="Mondo S."/>
            <person name="Pangilinan J."/>
            <person name="Riley R."/>
            <person name="LaButti K."/>
            <person name="Andreopoulos B."/>
            <person name="Lipzen A."/>
            <person name="Chen C."/>
            <person name="Yan M."/>
            <person name="Daum C."/>
            <person name="Ng V."/>
            <person name="Clum A."/>
            <person name="Steindorff A."/>
            <person name="Ohm R.A."/>
            <person name="Martin F."/>
            <person name="Silar P."/>
            <person name="Natvig D.O."/>
            <person name="Lalanne C."/>
            <person name="Gautier V."/>
            <person name="Ament-Velasquez S.L."/>
            <person name="Kruys A."/>
            <person name="Hutchinson M.I."/>
            <person name="Powell A.J."/>
            <person name="Barry K."/>
            <person name="Miller A.N."/>
            <person name="Grigoriev I.V."/>
            <person name="Debuchy R."/>
            <person name="Gladieux P."/>
            <person name="Hiltunen Thoren M."/>
            <person name="Johannesson H."/>
        </authorList>
    </citation>
    <scope>NUCLEOTIDE SEQUENCE</scope>
    <source>
        <strain evidence="5">CBS 958.72</strain>
    </source>
</reference>
<dbReference type="PANTHER" id="PTHR11474:SF126">
    <property type="entry name" value="TYROSINASE-LIKE PROTEIN TYR-1-RELATED"/>
    <property type="match status" value="1"/>
</dbReference>
<evidence type="ECO:0000256" key="1">
    <source>
        <dbReference type="ARBA" id="ARBA00022723"/>
    </source>
</evidence>